<comment type="caution">
    <text evidence="3">The sequence shown here is derived from an EMBL/GenBank/DDBJ whole genome shotgun (WGS) entry which is preliminary data.</text>
</comment>
<keyword evidence="1" id="KW-0175">Coiled coil</keyword>
<accession>A0A1Y2HWS7</accession>
<dbReference type="Proteomes" id="UP000193411">
    <property type="component" value="Unassembled WGS sequence"/>
</dbReference>
<feature type="coiled-coil region" evidence="1">
    <location>
        <begin position="352"/>
        <end position="379"/>
    </location>
</feature>
<evidence type="ECO:0000313" key="3">
    <source>
        <dbReference type="EMBL" id="ORZ39056.1"/>
    </source>
</evidence>
<sequence>MPPWHPAAEIRGLKSDWLPAPSTNLRKVVVHKNEIKGNIDLSSTVRIALERQGIDYTAHPKSHKLSRGGPQGQDVYKVIFSTTATPPDTIIVQNVGRCQIVKHLWDEVDGQPRQLELWAGPISFAATHDEVRGVLRQHFQVQAIRGRADVLRWRFFKVAFATEDDLRAAQTSSPLYYRRQYVSFYQSLEDFKVKYADPALGVKMLCGKDNLSVLQTMEPNGWVIAVDNSRARDFSFVVWQAANDDKRAKVLQHNGRLNANGCRVQAYPRTAKLCFACGSLEHLRIECQALKTWQAAEKAKKDQAESAPVRRSSEPQVLPGQSYAAAAGGRSRNARDKQQADQTNTRDSPDRITLLEAENSRLRAALAASEEKVAAKTQKATDGRLKAFVQKQSMLLTTLVTSLLAIVGGDQAATASVTKALAEFAKESEEIF</sequence>
<name>A0A1Y2HWS7_9FUNG</name>
<organism evidence="3 4">
    <name type="scientific">Catenaria anguillulae PL171</name>
    <dbReference type="NCBI Taxonomy" id="765915"/>
    <lineage>
        <taxon>Eukaryota</taxon>
        <taxon>Fungi</taxon>
        <taxon>Fungi incertae sedis</taxon>
        <taxon>Blastocladiomycota</taxon>
        <taxon>Blastocladiomycetes</taxon>
        <taxon>Blastocladiales</taxon>
        <taxon>Catenariaceae</taxon>
        <taxon>Catenaria</taxon>
    </lineage>
</organism>
<feature type="non-terminal residue" evidence="3">
    <location>
        <position position="432"/>
    </location>
</feature>
<feature type="region of interest" description="Disordered" evidence="2">
    <location>
        <begin position="300"/>
        <end position="351"/>
    </location>
</feature>
<evidence type="ECO:0000313" key="4">
    <source>
        <dbReference type="Proteomes" id="UP000193411"/>
    </source>
</evidence>
<reference evidence="3 4" key="1">
    <citation type="submission" date="2016-07" db="EMBL/GenBank/DDBJ databases">
        <title>Pervasive Adenine N6-methylation of Active Genes in Fungi.</title>
        <authorList>
            <consortium name="DOE Joint Genome Institute"/>
            <person name="Mondo S.J."/>
            <person name="Dannebaum R.O."/>
            <person name="Kuo R.C."/>
            <person name="Labutti K."/>
            <person name="Haridas S."/>
            <person name="Kuo A."/>
            <person name="Salamov A."/>
            <person name="Ahrendt S.R."/>
            <person name="Lipzen A."/>
            <person name="Sullivan W."/>
            <person name="Andreopoulos W.B."/>
            <person name="Clum A."/>
            <person name="Lindquist E."/>
            <person name="Daum C."/>
            <person name="Ramamoorthy G.K."/>
            <person name="Gryganskyi A."/>
            <person name="Culley D."/>
            <person name="Magnuson J.K."/>
            <person name="James T.Y."/>
            <person name="O'Malley M.A."/>
            <person name="Stajich J.E."/>
            <person name="Spatafora J.W."/>
            <person name="Visel A."/>
            <person name="Grigoriev I.V."/>
        </authorList>
    </citation>
    <scope>NUCLEOTIDE SEQUENCE [LARGE SCALE GENOMIC DNA]</scope>
    <source>
        <strain evidence="3 4">PL171</strain>
    </source>
</reference>
<evidence type="ECO:0000256" key="1">
    <source>
        <dbReference type="SAM" id="Coils"/>
    </source>
</evidence>
<dbReference type="EMBL" id="MCFL01000006">
    <property type="protein sequence ID" value="ORZ39056.1"/>
    <property type="molecule type" value="Genomic_DNA"/>
</dbReference>
<dbReference type="AlphaFoldDB" id="A0A1Y2HWS7"/>
<evidence type="ECO:0000256" key="2">
    <source>
        <dbReference type="SAM" id="MobiDB-lite"/>
    </source>
</evidence>
<gene>
    <name evidence="3" type="ORF">BCR44DRAFT_46785</name>
</gene>
<proteinExistence type="predicted"/>
<keyword evidence="4" id="KW-1185">Reference proteome</keyword>
<protein>
    <submittedName>
        <fullName evidence="3">Uncharacterized protein</fullName>
    </submittedName>
</protein>